<feature type="binding site" evidence="6">
    <location>
        <position position="133"/>
    </location>
    <ligand>
        <name>Zn(2+)</name>
        <dbReference type="ChEBI" id="CHEBI:29105"/>
        <label>1</label>
        <note>catalytic</note>
    </ligand>
</feature>
<dbReference type="GO" id="GO:0008237">
    <property type="term" value="F:metallopeptidase activity"/>
    <property type="evidence" value="ECO:0007669"/>
    <property type="project" value="UniProtKB-UniRule"/>
</dbReference>
<evidence type="ECO:0000313" key="9">
    <source>
        <dbReference type="Proteomes" id="UP000060043"/>
    </source>
</evidence>
<feature type="binding site" evidence="6">
    <location>
        <position position="164"/>
    </location>
    <ligand>
        <name>Zn(2+)</name>
        <dbReference type="ChEBI" id="CHEBI:29105"/>
        <label>2</label>
    </ligand>
</feature>
<reference evidence="9 10" key="1">
    <citation type="submission" date="2015-12" db="EMBL/GenBank/DDBJ databases">
        <title>A stable core within a dynamic pangenome in Sulfolobus acidocaldarius.</title>
        <authorList>
            <person name="Anderson R."/>
            <person name="Kouris A."/>
            <person name="Seward C."/>
            <person name="Campbell K."/>
            <person name="Whitaker R."/>
        </authorList>
    </citation>
    <scope>NUCLEOTIDE SEQUENCE [LARGE SCALE GENOMIC DNA]</scope>
    <source>
        <strain evidence="7 10">GG12-C01-09</strain>
        <strain evidence="8 9">NG05B_CO5_07</strain>
    </source>
</reference>
<evidence type="ECO:0000313" key="10">
    <source>
        <dbReference type="Proteomes" id="UP000065473"/>
    </source>
</evidence>
<comment type="function">
    <text evidence="6">Probable zinc metalloprotease whose natural substrate is unknown.</text>
</comment>
<keyword evidence="5 6" id="KW-0482">Metalloprotease</keyword>
<keyword evidence="4 6" id="KW-0862">Zinc</keyword>
<dbReference type="Pfam" id="PF07998">
    <property type="entry name" value="Peptidase_M54"/>
    <property type="match status" value="1"/>
</dbReference>
<feature type="binding site" evidence="6">
    <location>
        <position position="145"/>
    </location>
    <ligand>
        <name>Zn(2+)</name>
        <dbReference type="ChEBI" id="CHEBI:29105"/>
        <label>2</label>
    </ligand>
</feature>
<dbReference type="NCBIfam" id="NF033823">
    <property type="entry name" value="archmetzin"/>
    <property type="match status" value="1"/>
</dbReference>
<dbReference type="CDD" id="cd11375">
    <property type="entry name" value="Peptidase_M54"/>
    <property type="match status" value="1"/>
</dbReference>
<dbReference type="PIRSF" id="PIRSF005785">
    <property type="entry name" value="Zn-prot_arch"/>
    <property type="match status" value="1"/>
</dbReference>
<dbReference type="InterPro" id="IPR012091">
    <property type="entry name" value="Pept_M54_archaemetzncn_arc/bac"/>
</dbReference>
<evidence type="ECO:0000256" key="1">
    <source>
        <dbReference type="ARBA" id="ARBA00022670"/>
    </source>
</evidence>
<accession>A0A0U3H3D1</accession>
<dbReference type="EMBL" id="CP013695">
    <property type="protein sequence ID" value="ALU31836.1"/>
    <property type="molecule type" value="Genomic_DNA"/>
</dbReference>
<dbReference type="STRING" id="1435377.SUSAZ_02545"/>
<keyword evidence="1 6" id="KW-0645">Protease</keyword>
<keyword evidence="3 6" id="KW-0378">Hydrolase</keyword>
<dbReference type="Proteomes" id="UP000065473">
    <property type="component" value="Chromosome"/>
</dbReference>
<keyword evidence="2 6" id="KW-0479">Metal-binding</keyword>
<dbReference type="GeneID" id="14551086"/>
<evidence type="ECO:0000313" key="8">
    <source>
        <dbReference type="EMBL" id="ALU31836.1"/>
    </source>
</evidence>
<dbReference type="InterPro" id="IPR012962">
    <property type="entry name" value="Pept_M54_archaemetzincn"/>
</dbReference>
<dbReference type="HAMAP" id="MF_01842">
    <property type="entry name" value="Archaemetzincin"/>
    <property type="match status" value="1"/>
</dbReference>
<evidence type="ECO:0000256" key="3">
    <source>
        <dbReference type="ARBA" id="ARBA00022801"/>
    </source>
</evidence>
<evidence type="ECO:0000256" key="2">
    <source>
        <dbReference type="ARBA" id="ARBA00022723"/>
    </source>
</evidence>
<dbReference type="SUPFAM" id="SSF55486">
    <property type="entry name" value="Metalloproteases ('zincins'), catalytic domain"/>
    <property type="match status" value="1"/>
</dbReference>
<feature type="binding site" evidence="6">
    <location>
        <position position="129"/>
    </location>
    <ligand>
        <name>Zn(2+)</name>
        <dbReference type="ChEBI" id="CHEBI:29105"/>
        <label>1</label>
        <note>catalytic</note>
    </ligand>
</feature>
<dbReference type="OMA" id="RSVYDCD"/>
<dbReference type="PANTHER" id="PTHR15910:SF1">
    <property type="entry name" value="ARCHAEMETZINCIN-2"/>
    <property type="match status" value="1"/>
</dbReference>
<proteinExistence type="inferred from homology"/>
<evidence type="ECO:0000313" key="7">
    <source>
        <dbReference type="EMBL" id="ALU29111.1"/>
    </source>
</evidence>
<evidence type="ECO:0000256" key="5">
    <source>
        <dbReference type="ARBA" id="ARBA00023049"/>
    </source>
</evidence>
<feature type="active site" description="Proton acceptor" evidence="6">
    <location>
        <position position="130"/>
    </location>
</feature>
<dbReference type="RefSeq" id="WP_011277458.1">
    <property type="nucleotide sequence ID" value="NZ_BHWZ01000001.1"/>
</dbReference>
<feature type="binding site" evidence="6">
    <location>
        <position position="139"/>
    </location>
    <ligand>
        <name>Zn(2+)</name>
        <dbReference type="ChEBI" id="CHEBI:29105"/>
        <label>1</label>
        <note>catalytic</note>
    </ligand>
</feature>
<dbReference type="EMBL" id="CP013694">
    <property type="protein sequence ID" value="ALU29111.1"/>
    <property type="molecule type" value="Genomic_DNA"/>
</dbReference>
<dbReference type="EC" id="3.4.-.-" evidence="6"/>
<protein>
    <recommendedName>
        <fullName evidence="6">Archaemetzincin</fullName>
        <ecNumber evidence="6">3.4.-.-</ecNumber>
    </recommendedName>
</protein>
<sequence>MYKVLLIRLTNLDNLIVNSVRTHLMNMGFEVEVNEEIFHLNAELFNWERWQYNADKLLQLVKLTFERYPYDAVIGIGEADGFSDGLNFVFGLSTKKYGLVFLSRLKEEFYGRVINSSLYIERTLKEVTHELGHTLGLGHCNNKECVMNFSVSVEDVDKKGKYFCTSCSDKLNINNKS</sequence>
<dbReference type="GO" id="GO:0006508">
    <property type="term" value="P:proteolysis"/>
    <property type="evidence" value="ECO:0007669"/>
    <property type="project" value="UniProtKB-UniRule"/>
</dbReference>
<gene>
    <name evidence="6" type="primary">amzA</name>
    <name evidence="7" type="ORF">ATY89_03560</name>
    <name evidence="8" type="ORF">ATZ20_06585</name>
</gene>
<name>A0A0U3H3D1_9CREN</name>
<dbReference type="OrthoDB" id="50281at2157"/>
<dbReference type="Proteomes" id="UP000060043">
    <property type="component" value="Chromosome"/>
</dbReference>
<evidence type="ECO:0000256" key="4">
    <source>
        <dbReference type="ARBA" id="ARBA00022833"/>
    </source>
</evidence>
<dbReference type="PaxDb" id="1435377-SUSAZ_02545"/>
<feature type="binding site" evidence="6">
    <location>
        <position position="140"/>
    </location>
    <ligand>
        <name>Zn(2+)</name>
        <dbReference type="ChEBI" id="CHEBI:29105"/>
        <label>2</label>
    </ligand>
</feature>
<dbReference type="PANTHER" id="PTHR15910">
    <property type="entry name" value="ARCHAEMETZINCIN"/>
    <property type="match status" value="1"/>
</dbReference>
<evidence type="ECO:0000256" key="6">
    <source>
        <dbReference type="HAMAP-Rule" id="MF_01842"/>
    </source>
</evidence>
<dbReference type="Gene3D" id="3.40.390.10">
    <property type="entry name" value="Collagenase (Catalytic Domain)"/>
    <property type="match status" value="1"/>
</dbReference>
<dbReference type="InterPro" id="IPR024079">
    <property type="entry name" value="MetalloPept_cat_dom_sf"/>
</dbReference>
<comment type="subunit">
    <text evidence="6">Monomer.</text>
</comment>
<dbReference type="AlphaFoldDB" id="A0A0U3H3D1"/>
<organism evidence="7 10">
    <name type="scientific">Sulfolobus acidocaldarius</name>
    <dbReference type="NCBI Taxonomy" id="2285"/>
    <lineage>
        <taxon>Archaea</taxon>
        <taxon>Thermoproteota</taxon>
        <taxon>Thermoprotei</taxon>
        <taxon>Sulfolobales</taxon>
        <taxon>Sulfolobaceae</taxon>
        <taxon>Sulfolobus</taxon>
    </lineage>
</organism>
<comment type="similarity">
    <text evidence="6">Belongs to the peptidase M54 family.</text>
</comment>
<dbReference type="SMR" id="A0A0U3H3D1"/>
<feature type="binding site" evidence="6">
    <location>
        <position position="167"/>
    </location>
    <ligand>
        <name>Zn(2+)</name>
        <dbReference type="ChEBI" id="CHEBI:29105"/>
        <label>2</label>
    </ligand>
</feature>
<dbReference type="GO" id="GO:0008270">
    <property type="term" value="F:zinc ion binding"/>
    <property type="evidence" value="ECO:0007669"/>
    <property type="project" value="UniProtKB-UniRule"/>
</dbReference>
<comment type="cofactor">
    <cofactor evidence="6">
        <name>Zn(2+)</name>
        <dbReference type="ChEBI" id="CHEBI:29105"/>
    </cofactor>
    <text evidence="6">Binds 2 Zn(2+) ions per subunit. One is catalytic, whereas the other seems to have a structural role.</text>
</comment>